<sequence>MENRGDEKRTECESERACEQEPGEEADKNESGEEERRRNFVDVRAVRLFGVSKDRMLKVLGVKSTAVEQFRDTIAVSPSLLFNMRPSLFTSSYPTVKIRANNGDISLPTESKTNSKSMLWAPAPAKSVRLSPVASPHYNVNGNYDSILHMHFLTPRLLCAGDVISLSTMGRAAFLEASKCLTSEGWPMLYYKVLHVQGSDDVNGNAGYLVDTEHTSLYQEGSVNSPIPWPLSKPDVSVTEGRCVDPWPPDVPPGFEEEAKKLRETFLPYLSTRSTFLELPCSLLLCGAPGAGKAELCRALCRKLHLHLLEVQCVSLRAETAGAAEARLRNLLDEAEDMVPCLLLLRGAENLAREREEYGEETRVIYCLRSALSRRLQRQRKWPVLVVATAMTPRAVLPAVCSCFLHTMILPPYGPITRLNALVQLTRNTPLGSDVSLKDFARRTAGLVLGDLSTLVVLACRVAHKRIREACCVQGDLSEEEERALCAAGVAIRAQDFDLALQELHEKQASSLGAAKVPDVHWEDVGGLDEAKRELMDTMQPPPGLSGLSLRRAGLLLYGPPGTGKTLLAKALATETGMTFLSVKGPELINMYVGQSEENIREVFVRARMAAPCVVFFDELDSLAPNRGHSGDSGGVMDRVVSQLLAELDGCAIKECEGDTFDGALEGREEDGSEVFVVGATNRPDLLDPALLRPGRFDRLVYVGPCEDKASQLCVLEAVTRKFQLAVDVDLPSVVANCPPCLTGADMYSLASMAMMAAFRRKVMLIEQGKDTEESALEVKAVDFDTALEMLQPSVSSEQLVECRKVRNLLQGSPSAVSKAFRL</sequence>
<dbReference type="PANTHER" id="PTHR23077">
    <property type="entry name" value="AAA-FAMILY ATPASE"/>
    <property type="match status" value="1"/>
</dbReference>
<dbReference type="InterPro" id="IPR027417">
    <property type="entry name" value="P-loop_NTPase"/>
</dbReference>
<feature type="domain" description="AAA+ ATPase" evidence="12">
    <location>
        <begin position="279"/>
        <end position="414"/>
    </location>
</feature>
<organism evidence="13 14">
    <name type="scientific">Eptatretus burgeri</name>
    <name type="common">Inshore hagfish</name>
    <dbReference type="NCBI Taxonomy" id="7764"/>
    <lineage>
        <taxon>Eukaryota</taxon>
        <taxon>Metazoa</taxon>
        <taxon>Chordata</taxon>
        <taxon>Craniata</taxon>
        <taxon>Vertebrata</taxon>
        <taxon>Cyclostomata</taxon>
        <taxon>Myxini</taxon>
        <taxon>Myxiniformes</taxon>
        <taxon>Myxinidae</taxon>
        <taxon>Eptatretinae</taxon>
        <taxon>Eptatretus</taxon>
    </lineage>
</organism>
<dbReference type="InterPro" id="IPR003593">
    <property type="entry name" value="AAA+_ATPase"/>
</dbReference>
<protein>
    <recommendedName>
        <fullName evidence="8">Peroxisomal ATPase PEX6</fullName>
    </recommendedName>
    <alternativeName>
        <fullName evidence="9">Peroxin-6</fullName>
    </alternativeName>
</protein>
<evidence type="ECO:0000256" key="1">
    <source>
        <dbReference type="ARBA" id="ARBA00004370"/>
    </source>
</evidence>
<evidence type="ECO:0000259" key="12">
    <source>
        <dbReference type="SMART" id="SM00382"/>
    </source>
</evidence>
<dbReference type="Gene3D" id="1.10.8.60">
    <property type="match status" value="2"/>
</dbReference>
<accession>A0A8C4QFX1</accession>
<comment type="catalytic activity">
    <reaction evidence="10">
        <text>ATP + H2O = ADP + phosphate + H(+)</text>
        <dbReference type="Rhea" id="RHEA:13065"/>
        <dbReference type="ChEBI" id="CHEBI:15377"/>
        <dbReference type="ChEBI" id="CHEBI:15378"/>
        <dbReference type="ChEBI" id="CHEBI:30616"/>
        <dbReference type="ChEBI" id="CHEBI:43474"/>
        <dbReference type="ChEBI" id="CHEBI:456216"/>
    </reaction>
    <physiologicalReaction direction="left-to-right" evidence="10">
        <dbReference type="Rhea" id="RHEA:13066"/>
    </physiologicalReaction>
</comment>
<dbReference type="InterPro" id="IPR003959">
    <property type="entry name" value="ATPase_AAA_core"/>
</dbReference>
<keyword evidence="7" id="KW-0472">Membrane</keyword>
<dbReference type="PANTHER" id="PTHR23077:SF9">
    <property type="entry name" value="PEROXISOMAL ATPASE PEX6"/>
    <property type="match status" value="1"/>
</dbReference>
<reference evidence="13" key="1">
    <citation type="submission" date="2025-08" db="UniProtKB">
        <authorList>
            <consortium name="Ensembl"/>
        </authorList>
    </citation>
    <scope>IDENTIFICATION</scope>
</reference>
<dbReference type="Pfam" id="PF00004">
    <property type="entry name" value="AAA"/>
    <property type="match status" value="2"/>
</dbReference>
<dbReference type="InterPro" id="IPR003960">
    <property type="entry name" value="ATPase_AAA_CS"/>
</dbReference>
<evidence type="ECO:0000256" key="3">
    <source>
        <dbReference type="ARBA" id="ARBA00022593"/>
    </source>
</evidence>
<keyword evidence="5" id="KW-0378">Hydrolase</keyword>
<dbReference type="OMA" id="QCKFAAC"/>
<evidence type="ECO:0000256" key="8">
    <source>
        <dbReference type="ARBA" id="ARBA00034811"/>
    </source>
</evidence>
<dbReference type="InterPro" id="IPR050168">
    <property type="entry name" value="AAA_ATPase_domain"/>
</dbReference>
<dbReference type="PROSITE" id="PS00674">
    <property type="entry name" value="AAA"/>
    <property type="match status" value="1"/>
</dbReference>
<evidence type="ECO:0000313" key="14">
    <source>
        <dbReference type="Proteomes" id="UP000694388"/>
    </source>
</evidence>
<evidence type="ECO:0000256" key="6">
    <source>
        <dbReference type="ARBA" id="ARBA00022840"/>
    </source>
</evidence>
<evidence type="ECO:0000256" key="5">
    <source>
        <dbReference type="ARBA" id="ARBA00022801"/>
    </source>
</evidence>
<name>A0A8C4QFX1_EPTBU</name>
<dbReference type="Gene3D" id="3.40.50.300">
    <property type="entry name" value="P-loop containing nucleotide triphosphate hydrolases"/>
    <property type="match status" value="2"/>
</dbReference>
<dbReference type="GO" id="GO:0005829">
    <property type="term" value="C:cytosol"/>
    <property type="evidence" value="ECO:0007669"/>
    <property type="project" value="TreeGrafter"/>
</dbReference>
<evidence type="ECO:0000256" key="9">
    <source>
        <dbReference type="ARBA" id="ARBA00034920"/>
    </source>
</evidence>
<keyword evidence="6" id="KW-0067">ATP-binding</keyword>
<evidence type="ECO:0000313" key="13">
    <source>
        <dbReference type="Ensembl" id="ENSEBUP00000014893.1"/>
    </source>
</evidence>
<dbReference type="Proteomes" id="UP000694388">
    <property type="component" value="Unplaced"/>
</dbReference>
<evidence type="ECO:0000256" key="11">
    <source>
        <dbReference type="SAM" id="MobiDB-lite"/>
    </source>
</evidence>
<dbReference type="AlphaFoldDB" id="A0A8C4QFX1"/>
<evidence type="ECO:0000256" key="10">
    <source>
        <dbReference type="ARBA" id="ARBA00048778"/>
    </source>
</evidence>
<dbReference type="GeneTree" id="ENSGT00550000074953"/>
<dbReference type="GO" id="GO:0005524">
    <property type="term" value="F:ATP binding"/>
    <property type="evidence" value="ECO:0007669"/>
    <property type="project" value="UniProtKB-KW"/>
</dbReference>
<dbReference type="GO" id="GO:0016558">
    <property type="term" value="P:protein import into peroxisome matrix"/>
    <property type="evidence" value="ECO:0007669"/>
    <property type="project" value="TreeGrafter"/>
</dbReference>
<dbReference type="CDD" id="cd19481">
    <property type="entry name" value="RecA-like_protease"/>
    <property type="match status" value="1"/>
</dbReference>
<feature type="region of interest" description="Disordered" evidence="11">
    <location>
        <begin position="1"/>
        <end position="37"/>
    </location>
</feature>
<feature type="domain" description="AAA+ ATPase" evidence="12">
    <location>
        <begin position="551"/>
        <end position="707"/>
    </location>
</feature>
<proteinExistence type="inferred from homology"/>
<keyword evidence="14" id="KW-1185">Reference proteome</keyword>
<dbReference type="Ensembl" id="ENSEBUT00000015469.1">
    <property type="protein sequence ID" value="ENSEBUP00000014893.1"/>
    <property type="gene ID" value="ENSEBUG00000009393.1"/>
</dbReference>
<dbReference type="FunFam" id="3.40.50.300:FF:000109">
    <property type="entry name" value="Peroxisomal biogenesis factor 6"/>
    <property type="match status" value="1"/>
</dbReference>
<evidence type="ECO:0000256" key="4">
    <source>
        <dbReference type="ARBA" id="ARBA00022741"/>
    </source>
</evidence>
<dbReference type="GO" id="GO:0016887">
    <property type="term" value="F:ATP hydrolysis activity"/>
    <property type="evidence" value="ECO:0007669"/>
    <property type="project" value="InterPro"/>
</dbReference>
<evidence type="ECO:0000256" key="2">
    <source>
        <dbReference type="ARBA" id="ARBA00006914"/>
    </source>
</evidence>
<reference evidence="13" key="2">
    <citation type="submission" date="2025-09" db="UniProtKB">
        <authorList>
            <consortium name="Ensembl"/>
        </authorList>
    </citation>
    <scope>IDENTIFICATION</scope>
</reference>
<keyword evidence="4" id="KW-0547">Nucleotide-binding</keyword>
<keyword evidence="3" id="KW-0962">Peroxisome biogenesis</keyword>
<dbReference type="GO" id="GO:0005778">
    <property type="term" value="C:peroxisomal membrane"/>
    <property type="evidence" value="ECO:0007669"/>
    <property type="project" value="TreeGrafter"/>
</dbReference>
<dbReference type="SMART" id="SM00382">
    <property type="entry name" value="AAA"/>
    <property type="match status" value="2"/>
</dbReference>
<comment type="similarity">
    <text evidence="2">Belongs to the AAA ATPase family.</text>
</comment>
<comment type="subcellular location">
    <subcellularLocation>
        <location evidence="1">Membrane</location>
    </subcellularLocation>
</comment>
<dbReference type="SUPFAM" id="SSF52540">
    <property type="entry name" value="P-loop containing nucleoside triphosphate hydrolases"/>
    <property type="match status" value="2"/>
</dbReference>
<evidence type="ECO:0000256" key="7">
    <source>
        <dbReference type="ARBA" id="ARBA00023136"/>
    </source>
</evidence>